<keyword evidence="1" id="KW-0732">Signal</keyword>
<dbReference type="Proteomes" id="UP000434172">
    <property type="component" value="Unassembled WGS sequence"/>
</dbReference>
<dbReference type="InterPro" id="IPR039514">
    <property type="entry name" value="6GAL-like"/>
</dbReference>
<dbReference type="AlphaFoldDB" id="A0A8H3W6V2"/>
<evidence type="ECO:0000256" key="1">
    <source>
        <dbReference type="SAM" id="SignalP"/>
    </source>
</evidence>
<dbReference type="EMBL" id="WOWK01000077">
    <property type="protein sequence ID" value="KAF0320925.1"/>
    <property type="molecule type" value="Genomic_DNA"/>
</dbReference>
<proteinExistence type="predicted"/>
<keyword evidence="5" id="KW-1185">Reference proteome</keyword>
<comment type="caution">
    <text evidence="4">The sequence shown here is derived from an EMBL/GenBank/DDBJ whole genome shotgun (WGS) entry which is preliminary data.</text>
</comment>
<feature type="domain" description="Glycosyl hydrolase family 30 beta sandwich" evidence="3">
    <location>
        <begin position="367"/>
        <end position="454"/>
    </location>
</feature>
<dbReference type="InterPro" id="IPR033452">
    <property type="entry name" value="GH30_C"/>
</dbReference>
<evidence type="ECO:0000259" key="3">
    <source>
        <dbReference type="Pfam" id="PF17189"/>
    </source>
</evidence>
<feature type="signal peptide" evidence="1">
    <location>
        <begin position="1"/>
        <end position="19"/>
    </location>
</feature>
<accession>A0A8H3W6V2</accession>
<dbReference type="Pfam" id="PF14587">
    <property type="entry name" value="Glyco_hydr_30_2"/>
    <property type="match status" value="1"/>
</dbReference>
<dbReference type="Gene3D" id="3.20.20.80">
    <property type="entry name" value="Glycosidases"/>
    <property type="match status" value="1"/>
</dbReference>
<name>A0A8H3W6V2_9PEZI</name>
<feature type="domain" description="Endo-beta-1,6-galactanase-like" evidence="2">
    <location>
        <begin position="20"/>
        <end position="240"/>
    </location>
</feature>
<sequence>MVLLSTLIAVAGLGAIARGQITVDTSSKLQKIDGFGFSQAFGRAKEFQNAPSALQKEALDLLFSTDKGAGFSIIRNRIGSGGKGDSILPTSPGSPSGKPTYSWDDDDSGQVWFTKQAVSYGVKQIYADAWSAPGFMKTSGNEATAGYLCGTTGHTCSSGDWRQAYADFLVQYVKYYQQAGLNVTHLGFLNEPDFSPGYSQMQISFNAQEAISFIPTLSKAVQAAGLSTKLTCCDAVGWGSTVKYTNALVAGGMESYLGLITSHTYSGDANTALDTKLASWVTESGITNPFDLTWYKNGGATEGMTWANKIAVGIINAKLSAYLYWEGFELKQLQSDSHLVDTQDGKTATPSANFWAFAMWSRHIRPGAQRLATSGMVASDVLTAAVQNADGSVVVVFTNNGSAAKAASVSFKGFTPKAASAWVTDNSHKVDATQATLSGSGVSVSVPSKGVVTVKLT</sequence>
<dbReference type="GO" id="GO:0004553">
    <property type="term" value="F:hydrolase activity, hydrolyzing O-glycosyl compounds"/>
    <property type="evidence" value="ECO:0007669"/>
    <property type="project" value="InterPro"/>
</dbReference>
<protein>
    <submittedName>
        <fullName evidence="4">Cellulosome enzyme</fullName>
    </submittedName>
</protein>
<evidence type="ECO:0000259" key="2">
    <source>
        <dbReference type="Pfam" id="PF14587"/>
    </source>
</evidence>
<dbReference type="PANTHER" id="PTHR42767">
    <property type="entry name" value="ENDO-BETA-1,6-GALACTANASE"/>
    <property type="match status" value="1"/>
</dbReference>
<dbReference type="PANTHER" id="PTHR42767:SF1">
    <property type="entry name" value="ENDO-BETA-1,6-GALACTANASE-LIKE DOMAIN-CONTAINING PROTEIN"/>
    <property type="match status" value="1"/>
</dbReference>
<evidence type="ECO:0000313" key="4">
    <source>
        <dbReference type="EMBL" id="KAF0320925.1"/>
    </source>
</evidence>
<dbReference type="SUPFAM" id="SSF51445">
    <property type="entry name" value="(Trans)glycosidases"/>
    <property type="match status" value="1"/>
</dbReference>
<dbReference type="SUPFAM" id="SSF51011">
    <property type="entry name" value="Glycosyl hydrolase domain"/>
    <property type="match status" value="1"/>
</dbReference>
<dbReference type="InterPro" id="IPR013780">
    <property type="entry name" value="Glyco_hydro_b"/>
</dbReference>
<reference evidence="4 5" key="1">
    <citation type="submission" date="2019-12" db="EMBL/GenBank/DDBJ databases">
        <title>A genome sequence resource for the geographically widespread anthracnose pathogen Colletotrichum asianum.</title>
        <authorList>
            <person name="Meng Y."/>
        </authorList>
    </citation>
    <scope>NUCLEOTIDE SEQUENCE [LARGE SCALE GENOMIC DNA]</scope>
    <source>
        <strain evidence="4 5">ICMP 18580</strain>
    </source>
</reference>
<dbReference type="InterPro" id="IPR039743">
    <property type="entry name" value="6GAL/EXGAL"/>
</dbReference>
<dbReference type="OrthoDB" id="2012278at2759"/>
<dbReference type="InterPro" id="IPR017853">
    <property type="entry name" value="GH"/>
</dbReference>
<dbReference type="Pfam" id="PF17189">
    <property type="entry name" value="Glyco_hydro_30C"/>
    <property type="match status" value="1"/>
</dbReference>
<dbReference type="Gene3D" id="2.60.40.1180">
    <property type="entry name" value="Golgi alpha-mannosidase II"/>
    <property type="match status" value="1"/>
</dbReference>
<organism evidence="4 5">
    <name type="scientific">Colletotrichum asianum</name>
    <dbReference type="NCBI Taxonomy" id="702518"/>
    <lineage>
        <taxon>Eukaryota</taxon>
        <taxon>Fungi</taxon>
        <taxon>Dikarya</taxon>
        <taxon>Ascomycota</taxon>
        <taxon>Pezizomycotina</taxon>
        <taxon>Sordariomycetes</taxon>
        <taxon>Hypocreomycetidae</taxon>
        <taxon>Glomerellales</taxon>
        <taxon>Glomerellaceae</taxon>
        <taxon>Colletotrichum</taxon>
        <taxon>Colletotrichum gloeosporioides species complex</taxon>
    </lineage>
</organism>
<gene>
    <name evidence="4" type="ORF">GQ607_011827</name>
</gene>
<evidence type="ECO:0000313" key="5">
    <source>
        <dbReference type="Proteomes" id="UP000434172"/>
    </source>
</evidence>
<feature type="chain" id="PRO_5034978579" evidence="1">
    <location>
        <begin position="20"/>
        <end position="457"/>
    </location>
</feature>